<evidence type="ECO:0000313" key="6">
    <source>
        <dbReference type="Proteomes" id="UP000660861"/>
    </source>
</evidence>
<evidence type="ECO:0000256" key="3">
    <source>
        <dbReference type="ARBA" id="ARBA00023163"/>
    </source>
</evidence>
<keyword evidence="2" id="KW-0238">DNA-binding</keyword>
<dbReference type="Pfam" id="PF12833">
    <property type="entry name" value="HTH_18"/>
    <property type="match status" value="1"/>
</dbReference>
<dbReference type="PANTHER" id="PTHR46796:SF15">
    <property type="entry name" value="BLL1074 PROTEIN"/>
    <property type="match status" value="1"/>
</dbReference>
<comment type="caution">
    <text evidence="5">The sequence shown here is derived from an EMBL/GenBank/DDBJ whole genome shotgun (WGS) entry which is preliminary data.</text>
</comment>
<dbReference type="InterPro" id="IPR009057">
    <property type="entry name" value="Homeodomain-like_sf"/>
</dbReference>
<organism evidence="5 6">
    <name type="scientific">Zongyangia hominis</name>
    <dbReference type="NCBI Taxonomy" id="2763677"/>
    <lineage>
        <taxon>Bacteria</taxon>
        <taxon>Bacillati</taxon>
        <taxon>Bacillota</taxon>
        <taxon>Clostridia</taxon>
        <taxon>Eubacteriales</taxon>
        <taxon>Oscillospiraceae</taxon>
        <taxon>Zongyangia</taxon>
    </lineage>
</organism>
<dbReference type="EMBL" id="JACRTC010000010">
    <property type="protein sequence ID" value="MBC8571353.1"/>
    <property type="molecule type" value="Genomic_DNA"/>
</dbReference>
<dbReference type="InterPro" id="IPR001387">
    <property type="entry name" value="Cro/C1-type_HTH"/>
</dbReference>
<protein>
    <submittedName>
        <fullName evidence="5">Helix-turn-helix transcriptional regulator</fullName>
    </submittedName>
</protein>
<feature type="domain" description="HTH araC/xylS-type" evidence="4">
    <location>
        <begin position="164"/>
        <end position="264"/>
    </location>
</feature>
<dbReference type="AlphaFoldDB" id="A0A926ICH0"/>
<dbReference type="InterPro" id="IPR018060">
    <property type="entry name" value="HTH_AraC"/>
</dbReference>
<dbReference type="RefSeq" id="WP_262398404.1">
    <property type="nucleotide sequence ID" value="NZ_JACRTC010000010.1"/>
</dbReference>
<accession>A0A926ICH0</accession>
<dbReference type="GO" id="GO:0003700">
    <property type="term" value="F:DNA-binding transcription factor activity"/>
    <property type="evidence" value="ECO:0007669"/>
    <property type="project" value="InterPro"/>
</dbReference>
<sequence length="275" mass="30168">MISPNDIPSHLLMGRTDTHIYLRPHPALRGLIAHYTLIFPGSPGQAGESLTLIPDASGCLIFILRPDRVEGLIWGATTQAAVVHNDFATCPPRVFVEFLPGTLSLFAHLPQEELSDRRLPLSAVSAALTPEVARIAEESSSTGAFIAGLDALLLKIIEGRERPAAVLHGLKRLRETDGMLSISALAQETGYSARHLSRLFGEYVGMSAKTFARVLRVNLILSRMREGADSLTLTAQEAGFYDQSHFIRDFSRICGAAPTDYLQNLSDFYNETFKF</sequence>
<proteinExistence type="predicted"/>
<evidence type="ECO:0000256" key="1">
    <source>
        <dbReference type="ARBA" id="ARBA00023015"/>
    </source>
</evidence>
<dbReference type="Proteomes" id="UP000660861">
    <property type="component" value="Unassembled WGS sequence"/>
</dbReference>
<keyword evidence="6" id="KW-1185">Reference proteome</keyword>
<dbReference type="Gene3D" id="1.10.10.60">
    <property type="entry name" value="Homeodomain-like"/>
    <property type="match status" value="1"/>
</dbReference>
<dbReference type="SMART" id="SM00342">
    <property type="entry name" value="HTH_ARAC"/>
    <property type="match status" value="1"/>
</dbReference>
<reference evidence="5" key="1">
    <citation type="submission" date="2020-08" db="EMBL/GenBank/DDBJ databases">
        <title>Genome public.</title>
        <authorList>
            <person name="Liu C."/>
            <person name="Sun Q."/>
        </authorList>
    </citation>
    <scope>NUCLEOTIDE SEQUENCE</scope>
    <source>
        <strain evidence="5">NSJ-54</strain>
    </source>
</reference>
<dbReference type="GO" id="GO:0043565">
    <property type="term" value="F:sequence-specific DNA binding"/>
    <property type="evidence" value="ECO:0007669"/>
    <property type="project" value="InterPro"/>
</dbReference>
<dbReference type="PROSITE" id="PS01124">
    <property type="entry name" value="HTH_ARAC_FAMILY_2"/>
    <property type="match status" value="1"/>
</dbReference>
<evidence type="ECO:0000313" key="5">
    <source>
        <dbReference type="EMBL" id="MBC8571353.1"/>
    </source>
</evidence>
<evidence type="ECO:0000259" key="4">
    <source>
        <dbReference type="PROSITE" id="PS01124"/>
    </source>
</evidence>
<keyword evidence="1" id="KW-0805">Transcription regulation</keyword>
<dbReference type="CDD" id="cd00093">
    <property type="entry name" value="HTH_XRE"/>
    <property type="match status" value="1"/>
</dbReference>
<dbReference type="SUPFAM" id="SSF46689">
    <property type="entry name" value="Homeodomain-like"/>
    <property type="match status" value="1"/>
</dbReference>
<dbReference type="PANTHER" id="PTHR46796">
    <property type="entry name" value="HTH-TYPE TRANSCRIPTIONAL ACTIVATOR RHAS-RELATED"/>
    <property type="match status" value="1"/>
</dbReference>
<gene>
    <name evidence="5" type="ORF">H8709_11040</name>
</gene>
<evidence type="ECO:0000256" key="2">
    <source>
        <dbReference type="ARBA" id="ARBA00023125"/>
    </source>
</evidence>
<dbReference type="InterPro" id="IPR050204">
    <property type="entry name" value="AraC_XylS_family_regulators"/>
</dbReference>
<keyword evidence="3" id="KW-0804">Transcription</keyword>
<name>A0A926ICH0_9FIRM</name>